<evidence type="ECO:0000256" key="2">
    <source>
        <dbReference type="SAM" id="SignalP"/>
    </source>
</evidence>
<keyword evidence="1 2" id="KW-0732">Signal</keyword>
<dbReference type="SUPFAM" id="SSF69318">
    <property type="entry name" value="Integrin alpha N-terminal domain"/>
    <property type="match status" value="1"/>
</dbReference>
<evidence type="ECO:0000313" key="4">
    <source>
        <dbReference type="Proteomes" id="UP000239480"/>
    </source>
</evidence>
<sequence length="252" mass="26710">MMFRAACMLVALAIAVPGPGAAQDVPISCEQISSARYVEPTIRYPHGALGDDSEWGGLEVRLSGAGTCPGGARLQVKLPEALVFEDVAPRLVDVTGDGAPEIVVVESHQNLGARLAIWGIDAGTFTRLVATPHIGTRFRWLAPVGVGDLDGDGKVELAYVDRPHLAKTLRVWRYDAGALSQVASLGGLSNHRIGDREISGGLRDCGSGTEMVTASGDWTRLVSTRLEAGRLRARDIGPNTGERAFRAAMACR</sequence>
<comment type="caution">
    <text evidence="3">The sequence shown here is derived from an EMBL/GenBank/DDBJ whole genome shotgun (WGS) entry which is preliminary data.</text>
</comment>
<dbReference type="InterPro" id="IPR028994">
    <property type="entry name" value="Integrin_alpha_N"/>
</dbReference>
<feature type="signal peptide" evidence="2">
    <location>
        <begin position="1"/>
        <end position="22"/>
    </location>
</feature>
<keyword evidence="4" id="KW-1185">Reference proteome</keyword>
<organism evidence="3 4">
    <name type="scientific">Aliiruegeria haliotis</name>
    <dbReference type="NCBI Taxonomy" id="1280846"/>
    <lineage>
        <taxon>Bacteria</taxon>
        <taxon>Pseudomonadati</taxon>
        <taxon>Pseudomonadota</taxon>
        <taxon>Alphaproteobacteria</taxon>
        <taxon>Rhodobacterales</taxon>
        <taxon>Roseobacteraceae</taxon>
        <taxon>Aliiruegeria</taxon>
    </lineage>
</organism>
<protein>
    <submittedName>
        <fullName evidence="3">VCBS repeat protein</fullName>
    </submittedName>
</protein>
<accession>A0A2T0RR56</accession>
<dbReference type="RefSeq" id="WP_106205073.1">
    <property type="nucleotide sequence ID" value="NZ_PVTD01000004.1"/>
</dbReference>
<feature type="chain" id="PRO_5015592880" evidence="2">
    <location>
        <begin position="23"/>
        <end position="252"/>
    </location>
</feature>
<evidence type="ECO:0000313" key="3">
    <source>
        <dbReference type="EMBL" id="PRY23685.1"/>
    </source>
</evidence>
<dbReference type="InterPro" id="IPR013517">
    <property type="entry name" value="FG-GAP"/>
</dbReference>
<dbReference type="OrthoDB" id="58662at2"/>
<dbReference type="AlphaFoldDB" id="A0A2T0RR56"/>
<dbReference type="Pfam" id="PF13517">
    <property type="entry name" value="FG-GAP_3"/>
    <property type="match status" value="1"/>
</dbReference>
<dbReference type="EMBL" id="PVTD01000004">
    <property type="protein sequence ID" value="PRY23685.1"/>
    <property type="molecule type" value="Genomic_DNA"/>
</dbReference>
<name>A0A2T0RR56_9RHOB</name>
<gene>
    <name evidence="3" type="ORF">CLV78_104176</name>
</gene>
<reference evidence="3 4" key="1">
    <citation type="submission" date="2018-03" db="EMBL/GenBank/DDBJ databases">
        <title>Genomic Encyclopedia of Archaeal and Bacterial Type Strains, Phase II (KMG-II): from individual species to whole genera.</title>
        <authorList>
            <person name="Goeker M."/>
        </authorList>
    </citation>
    <scope>NUCLEOTIDE SEQUENCE [LARGE SCALE GENOMIC DNA]</scope>
    <source>
        <strain evidence="3 4">DSM 29328</strain>
    </source>
</reference>
<dbReference type="Proteomes" id="UP000239480">
    <property type="component" value="Unassembled WGS sequence"/>
</dbReference>
<proteinExistence type="predicted"/>
<evidence type="ECO:0000256" key="1">
    <source>
        <dbReference type="ARBA" id="ARBA00022729"/>
    </source>
</evidence>